<dbReference type="PROSITE" id="PS51450">
    <property type="entry name" value="LRR"/>
    <property type="match status" value="1"/>
</dbReference>
<evidence type="ECO:0000313" key="5">
    <source>
        <dbReference type="Proteomes" id="UP000315496"/>
    </source>
</evidence>
<gene>
    <name evidence="4" type="ORF">GMRT_13788</name>
</gene>
<dbReference type="VEuPathDB" id="GiardiaDB:GMRT_13788"/>
<keyword evidence="5" id="KW-1185">Reference proteome</keyword>
<dbReference type="PANTHER" id="PTHR15454:SF56">
    <property type="entry name" value="PROTEIN PHOSPHATASE 1 REGULATORY SUBUNIT 7-RELATED"/>
    <property type="match status" value="1"/>
</dbReference>
<feature type="region of interest" description="Disordered" evidence="3">
    <location>
        <begin position="676"/>
        <end position="778"/>
    </location>
</feature>
<evidence type="ECO:0000256" key="2">
    <source>
        <dbReference type="ARBA" id="ARBA00022737"/>
    </source>
</evidence>
<dbReference type="PROSITE" id="PS50096">
    <property type="entry name" value="IQ"/>
    <property type="match status" value="3"/>
</dbReference>
<evidence type="ECO:0000256" key="1">
    <source>
        <dbReference type="ARBA" id="ARBA00022614"/>
    </source>
</evidence>
<evidence type="ECO:0000256" key="3">
    <source>
        <dbReference type="SAM" id="MobiDB-lite"/>
    </source>
</evidence>
<dbReference type="EMBL" id="VDLU01000002">
    <property type="protein sequence ID" value="TNJ28741.1"/>
    <property type="molecule type" value="Genomic_DNA"/>
</dbReference>
<dbReference type="InterPro" id="IPR000048">
    <property type="entry name" value="IQ_motif_EF-hand-BS"/>
</dbReference>
<feature type="compositionally biased region" description="Basic and acidic residues" evidence="3">
    <location>
        <begin position="761"/>
        <end position="770"/>
    </location>
</feature>
<dbReference type="Proteomes" id="UP000315496">
    <property type="component" value="Chromosome 2"/>
</dbReference>
<dbReference type="SMART" id="SM00015">
    <property type="entry name" value="IQ"/>
    <property type="match status" value="4"/>
</dbReference>
<dbReference type="PANTHER" id="PTHR15454">
    <property type="entry name" value="NISCHARIN RELATED"/>
    <property type="match status" value="1"/>
</dbReference>
<reference evidence="4 5" key="1">
    <citation type="submission" date="2019-05" db="EMBL/GenBank/DDBJ databases">
        <title>The compact genome of Giardia muris reveals important steps in the evolution of intestinal protozoan parasites.</title>
        <authorList>
            <person name="Xu F."/>
            <person name="Jimenez-Gonzalez A."/>
            <person name="Einarsson E."/>
            <person name="Astvaldsson A."/>
            <person name="Peirasmaki D."/>
            <person name="Eckmann L."/>
            <person name="Andersson J.O."/>
            <person name="Svard S.G."/>
            <person name="Jerlstrom-Hultqvist J."/>
        </authorList>
    </citation>
    <scope>NUCLEOTIDE SEQUENCE [LARGE SCALE GENOMIC DNA]</scope>
    <source>
        <strain evidence="4 5">Roberts-Thomson</strain>
    </source>
</reference>
<feature type="compositionally biased region" description="Basic residues" evidence="3">
    <location>
        <begin position="712"/>
        <end position="722"/>
    </location>
</feature>
<dbReference type="Pfam" id="PF00612">
    <property type="entry name" value="IQ"/>
    <property type="match status" value="3"/>
</dbReference>
<name>A0A4Z1T8A7_GIAMU</name>
<dbReference type="OrthoDB" id="10251250at2759"/>
<organism evidence="4 5">
    <name type="scientific">Giardia muris</name>
    <dbReference type="NCBI Taxonomy" id="5742"/>
    <lineage>
        <taxon>Eukaryota</taxon>
        <taxon>Metamonada</taxon>
        <taxon>Diplomonadida</taxon>
        <taxon>Hexamitidae</taxon>
        <taxon>Giardiinae</taxon>
        <taxon>Giardia</taxon>
    </lineage>
</organism>
<comment type="caution">
    <text evidence="4">The sequence shown here is derived from an EMBL/GenBank/DDBJ whole genome shotgun (WGS) entry which is preliminary data.</text>
</comment>
<keyword evidence="2" id="KW-0677">Repeat</keyword>
<sequence length="1746" mass="197393">MLTYRVLLQRSSLLLPGGCDEGEAKQALVRVGRTPHPFRAQAARILSLELTGLGLRGTGGILKHCTSIAFLFLAGNKLESLDSVHLWPSLVRIDLRDNQLTDLGRPNLWGLAPHVCFLHLDNNRIQDLTELVKLRALHHLVGLSLMGNPVAEDPQYRHFIVNLIPSLQYLDGTVVTNVERVSFLSDPLRLQENYEWIDLQGLEVDEALAGQLASQYVADGLSHNVLHPLAFDDYNVHMFRQDLLDVASAVARTCPILRLQAHFRGALTRLRHRREQERRSGAAIVIQSFARMHLHVARFGRLIALRLLMARRAVRIMQAACRVAHTTIRARQIRREELRREVAARKIANAYRDYIFRRTRRITLRSLDKVPPTLRQMLIYIAQPQTDYVSVVSTLETLIRMILSETHLLLATLPEAHPDELKGGLNAEDSVILDEVSPYQLLRVESTTDASGRYPFELTIRKRELRSWLTTFKLCTTYPGLSERESDQMSRLRKHTACQTACFPESVFSRTYRALSGLKLPTNSWVSQWRYAENTPFPYFIRLELRLFCISSVFRFLMSECQGIDWFKVYPPPLHEELRSSLMVGQTMVQKYLSQPLRQELISLFTTGRISGAISLPSYKRYGRSPKSLTIVILPEHELYKVAAACSIQAAMRAWRSNTTCETINALSLELASISAASTTDTNRDPSSIRAPTAMKSTSSQHEDKQTSRTPTRTRSRTRKFKPPSPSSSPLLPPIVRFDPQSVSESSDQNKSQHWRSTFSDSKKISEEHMPPSQNVGPPSVITMSVHTLVPSGSDHISWMAQTKGRELTKSASSIHAHTRGRTHARLGHVSSAIMMSRAAKIIQRHMRGVLARMRALVLMRAATIFAEVVQTGFFLMSSTVYDHLFNNSFFSKKSNLRLPHVTSFAGEDAYLTLLPPLSDKFGGNLTARDQWYGFASNIETDAEFQSFLAARKEDRRALLSTPCDWMLSTSWVFRGYHSSSFLQPTGLYEPAIISSLTELQTPEQLDDLNEEELAVSTRSFANGERSGLRSSLKLRRRPMNLDELKYLCSKRAYGHPKIRQWAALEVRTDLACQDSFFSSEYLYRTYLESLPSKDKGSTMDPPKYSPLDFNFIAVPLYASVPRQNSKSDRAQLARGFRSTSSLAASGAEKDENPFEQVVDTLPYRFFCSDIRLSRMPSALADRNALYLRMNKNSTLVKNLRIIKAGLTSFSVSKYIFPTALSSDFKYVTAGLRCVGHRAGCSSSDLAFKAALIELWFCNPFRHEYSRGSFRLAKQTFLHSPGLVLTPQAVTTMMAIITLQRIFRGYIVRSKLRVTHGINTLINFQLLCSGAPKTIRREVHAIQVIQKMVSDYTDKFGPYPDLSLPASPERSPPQRDLVYMQPPVVQRPAKLVSSLNDIDQGAKTLDRLPLRIRAGILAHELEKYAPITTSDRNLMVAYYRATKEMERLITYRENRLRTQAVTRALETGPTRPLYYSKQKAAFFLNELRDLTTRTDPLASTQDKIRLADVYSTDIFLPERLFVDISPSLIKIASQTMKASPGSTRAPLRACGPTPSVCQSTVKASCSLKLDTPQCLESESERTTLAGGSLREKCALDQEVERFDLKLDEVIEQDLPPLKLPSSATTASTQTELPQPRRAVANFPLTEEIFIRTQMQREALHTALDEAALRRIMHTETLANEIRGQRAALRSEQQARFVYGNTVRNLRRAKAQAGTGRQHTRETSRAVARNVVRDLRALDTWTRFGRK</sequence>
<dbReference type="Gene3D" id="3.80.10.10">
    <property type="entry name" value="Ribonuclease Inhibitor"/>
    <property type="match status" value="1"/>
</dbReference>
<dbReference type="GO" id="GO:0005737">
    <property type="term" value="C:cytoplasm"/>
    <property type="evidence" value="ECO:0007669"/>
    <property type="project" value="TreeGrafter"/>
</dbReference>
<dbReference type="InterPro" id="IPR001611">
    <property type="entry name" value="Leu-rich_rpt"/>
</dbReference>
<dbReference type="SUPFAM" id="SSF52058">
    <property type="entry name" value="L domain-like"/>
    <property type="match status" value="1"/>
</dbReference>
<dbReference type="InterPro" id="IPR032675">
    <property type="entry name" value="LRR_dom_sf"/>
</dbReference>
<dbReference type="Pfam" id="PF14580">
    <property type="entry name" value="LRR_9"/>
    <property type="match status" value="1"/>
</dbReference>
<evidence type="ECO:0000313" key="4">
    <source>
        <dbReference type="EMBL" id="TNJ28741.1"/>
    </source>
</evidence>
<keyword evidence="1" id="KW-0433">Leucine-rich repeat</keyword>
<accession>A0A4Z1T8A7</accession>
<protein>
    <submittedName>
        <fullName evidence="4">Leucine-rich repeat protein</fullName>
    </submittedName>
</protein>
<proteinExistence type="predicted"/>
<feature type="compositionally biased region" description="Pro residues" evidence="3">
    <location>
        <begin position="723"/>
        <end position="733"/>
    </location>
</feature>
<feature type="compositionally biased region" description="Polar residues" evidence="3">
    <location>
        <begin position="741"/>
        <end position="760"/>
    </location>
</feature>